<dbReference type="Gene3D" id="3.40.30.10">
    <property type="entry name" value="Glutaredoxin"/>
    <property type="match status" value="1"/>
</dbReference>
<dbReference type="EMBL" id="JTDO01000006">
    <property type="protein sequence ID" value="KLT73041.1"/>
    <property type="molecule type" value="Genomic_DNA"/>
</dbReference>
<dbReference type="InterPro" id="IPR050553">
    <property type="entry name" value="Thioredoxin_ResA/DsbE_sf"/>
</dbReference>
<evidence type="ECO:0000313" key="2">
    <source>
        <dbReference type="EMBL" id="KLT73041.1"/>
    </source>
</evidence>
<dbReference type="STRING" id="1470200.PL75_05030"/>
<keyword evidence="3" id="KW-1185">Reference proteome</keyword>
<dbReference type="PATRIC" id="fig|1470200.3.peg.2172"/>
<organism evidence="2 3">
    <name type="scientific">Neisseria arctica</name>
    <dbReference type="NCBI Taxonomy" id="1470200"/>
    <lineage>
        <taxon>Bacteria</taxon>
        <taxon>Pseudomonadati</taxon>
        <taxon>Pseudomonadota</taxon>
        <taxon>Betaproteobacteria</taxon>
        <taxon>Neisseriales</taxon>
        <taxon>Neisseriaceae</taxon>
        <taxon>Neisseria</taxon>
    </lineage>
</organism>
<proteinExistence type="predicted"/>
<dbReference type="GO" id="GO:0016491">
    <property type="term" value="F:oxidoreductase activity"/>
    <property type="evidence" value="ECO:0007669"/>
    <property type="project" value="InterPro"/>
</dbReference>
<sequence length="162" mass="17890">MKKVLFPLVALIVAALLAVVLWPKNHPAPTFSLQSLEGKTISNADLQGKVTLINFWYPSCPGCVSEMPKLVKTAQDYAGKDFQILAISQPFDPLDSVKNYAASRALPFQVMYDEDGSVGKAFGTQVYPTSVFVNKRGEVLKTFVGEPDFAKLYEEIDRELAK</sequence>
<dbReference type="RefSeq" id="WP_047760833.1">
    <property type="nucleotide sequence ID" value="NZ_CP091510.1"/>
</dbReference>
<dbReference type="AlphaFoldDB" id="A0A0J0YSE7"/>
<dbReference type="Pfam" id="PF08534">
    <property type="entry name" value="Redoxin"/>
    <property type="match status" value="1"/>
</dbReference>
<dbReference type="CDD" id="cd02966">
    <property type="entry name" value="TlpA_like_family"/>
    <property type="match status" value="1"/>
</dbReference>
<dbReference type="Proteomes" id="UP000036027">
    <property type="component" value="Unassembled WGS sequence"/>
</dbReference>
<dbReference type="SUPFAM" id="SSF52833">
    <property type="entry name" value="Thioredoxin-like"/>
    <property type="match status" value="1"/>
</dbReference>
<dbReference type="InterPro" id="IPR013766">
    <property type="entry name" value="Thioredoxin_domain"/>
</dbReference>
<gene>
    <name evidence="2" type="ORF">PL75_05030</name>
</gene>
<dbReference type="InterPro" id="IPR013740">
    <property type="entry name" value="Redoxin"/>
</dbReference>
<dbReference type="PANTHER" id="PTHR42852:SF18">
    <property type="entry name" value="CHROMOSOME UNDETERMINED SCAFFOLD_47, WHOLE GENOME SHOTGUN SEQUENCE"/>
    <property type="match status" value="1"/>
</dbReference>
<comment type="caution">
    <text evidence="2">The sequence shown here is derived from an EMBL/GenBank/DDBJ whole genome shotgun (WGS) entry which is preliminary data.</text>
</comment>
<reference evidence="2 3" key="1">
    <citation type="submission" date="2014-11" db="EMBL/GenBank/DDBJ databases">
        <title>Genome of a novel goose pathogen.</title>
        <authorList>
            <person name="Hansen C.M."/>
            <person name="Hueffer K."/>
            <person name="Choi S.C."/>
        </authorList>
    </citation>
    <scope>NUCLEOTIDE SEQUENCE [LARGE SCALE GENOMIC DNA]</scope>
    <source>
        <strain evidence="2 3">KH1503</strain>
    </source>
</reference>
<dbReference type="OrthoDB" id="9811352at2"/>
<accession>A0A0J0YSE7</accession>
<name>A0A0J0YSE7_9NEIS</name>
<evidence type="ECO:0000259" key="1">
    <source>
        <dbReference type="PROSITE" id="PS51352"/>
    </source>
</evidence>
<dbReference type="PANTHER" id="PTHR42852">
    <property type="entry name" value="THIOL:DISULFIDE INTERCHANGE PROTEIN DSBE"/>
    <property type="match status" value="1"/>
</dbReference>
<protein>
    <submittedName>
        <fullName evidence="2">Thioredoxin</fullName>
    </submittedName>
</protein>
<feature type="domain" description="Thioredoxin" evidence="1">
    <location>
        <begin position="22"/>
        <end position="161"/>
    </location>
</feature>
<dbReference type="InterPro" id="IPR036249">
    <property type="entry name" value="Thioredoxin-like_sf"/>
</dbReference>
<dbReference type="PROSITE" id="PS51352">
    <property type="entry name" value="THIOREDOXIN_2"/>
    <property type="match status" value="1"/>
</dbReference>
<evidence type="ECO:0000313" key="3">
    <source>
        <dbReference type="Proteomes" id="UP000036027"/>
    </source>
</evidence>